<dbReference type="InterPro" id="IPR003680">
    <property type="entry name" value="Flavodoxin_fold"/>
</dbReference>
<dbReference type="PANTHER" id="PTHR43741:SF4">
    <property type="entry name" value="FMN-DEPENDENT NADH:QUINONE OXIDOREDUCTASE"/>
    <property type="match status" value="1"/>
</dbReference>
<dbReference type="EC" id="1.6.5.-" evidence="6"/>
<comment type="catalytic activity">
    <reaction evidence="6">
        <text>2 a quinone + NADH + H(+) = 2 a 1,4-benzosemiquinone + NAD(+)</text>
        <dbReference type="Rhea" id="RHEA:65952"/>
        <dbReference type="ChEBI" id="CHEBI:15378"/>
        <dbReference type="ChEBI" id="CHEBI:57540"/>
        <dbReference type="ChEBI" id="CHEBI:57945"/>
        <dbReference type="ChEBI" id="CHEBI:132124"/>
        <dbReference type="ChEBI" id="CHEBI:134225"/>
    </reaction>
</comment>
<evidence type="ECO:0000256" key="3">
    <source>
        <dbReference type="ARBA" id="ARBA00023002"/>
    </source>
</evidence>
<keyword evidence="9" id="KW-1185">Reference proteome</keyword>
<dbReference type="HAMAP" id="MF_01216">
    <property type="entry name" value="Azoreductase_type1"/>
    <property type="match status" value="1"/>
</dbReference>
<feature type="binding site" evidence="6">
    <location>
        <begin position="98"/>
        <end position="101"/>
    </location>
    <ligand>
        <name>FMN</name>
        <dbReference type="ChEBI" id="CHEBI:58210"/>
    </ligand>
</feature>
<evidence type="ECO:0000259" key="7">
    <source>
        <dbReference type="Pfam" id="PF02525"/>
    </source>
</evidence>
<evidence type="ECO:0000256" key="2">
    <source>
        <dbReference type="ARBA" id="ARBA00022643"/>
    </source>
</evidence>
<keyword evidence="1 6" id="KW-0285">Flavoprotein</keyword>
<evidence type="ECO:0000256" key="4">
    <source>
        <dbReference type="ARBA" id="ARBA00023027"/>
    </source>
</evidence>
<keyword evidence="4 6" id="KW-0520">NAD</keyword>
<dbReference type="Gene3D" id="3.40.50.360">
    <property type="match status" value="1"/>
</dbReference>
<dbReference type="EC" id="1.7.1.17" evidence="6"/>
<comment type="caution">
    <text evidence="6">Lacks conserved residue(s) required for the propagation of feature annotation.</text>
</comment>
<dbReference type="GO" id="GO:0016652">
    <property type="term" value="F:oxidoreductase activity, acting on NAD(P)H as acceptor"/>
    <property type="evidence" value="ECO:0007669"/>
    <property type="project" value="UniProtKB-UniRule"/>
</dbReference>
<dbReference type="AlphaFoldDB" id="A0A517PBP7"/>
<evidence type="ECO:0000313" key="8">
    <source>
        <dbReference type="EMBL" id="QDT16808.1"/>
    </source>
</evidence>
<comment type="function">
    <text evidence="6">Also exhibits azoreductase activity. Catalyzes the reductive cleavage of the azo bond in aromatic azo compounds to the corresponding amines.</text>
</comment>
<reference evidence="8 9" key="1">
    <citation type="submission" date="2019-02" db="EMBL/GenBank/DDBJ databases">
        <title>Deep-cultivation of Planctomycetes and their phenomic and genomic characterization uncovers novel biology.</title>
        <authorList>
            <person name="Wiegand S."/>
            <person name="Jogler M."/>
            <person name="Boedeker C."/>
            <person name="Pinto D."/>
            <person name="Vollmers J."/>
            <person name="Rivas-Marin E."/>
            <person name="Kohn T."/>
            <person name="Peeters S.H."/>
            <person name="Heuer A."/>
            <person name="Rast P."/>
            <person name="Oberbeckmann S."/>
            <person name="Bunk B."/>
            <person name="Jeske O."/>
            <person name="Meyerdierks A."/>
            <person name="Storesund J.E."/>
            <person name="Kallscheuer N."/>
            <person name="Luecker S."/>
            <person name="Lage O.M."/>
            <person name="Pohl T."/>
            <person name="Merkel B.J."/>
            <person name="Hornburger P."/>
            <person name="Mueller R.-W."/>
            <person name="Bruemmer F."/>
            <person name="Labrenz M."/>
            <person name="Spormann A.M."/>
            <person name="Op den Camp H."/>
            <person name="Overmann J."/>
            <person name="Amann R."/>
            <person name="Jetten M.S.M."/>
            <person name="Mascher T."/>
            <person name="Medema M.H."/>
            <person name="Devos D.P."/>
            <person name="Kaster A.-K."/>
            <person name="Ovreas L."/>
            <person name="Rohde M."/>
            <person name="Galperin M.Y."/>
            <person name="Jogler C."/>
        </authorList>
    </citation>
    <scope>NUCLEOTIDE SEQUENCE [LARGE SCALE GENOMIC DNA]</scope>
    <source>
        <strain evidence="8 9">CA12</strain>
    </source>
</reference>
<evidence type="ECO:0000256" key="5">
    <source>
        <dbReference type="ARBA" id="ARBA00048542"/>
    </source>
</evidence>
<keyword evidence="2 6" id="KW-0288">FMN</keyword>
<evidence type="ECO:0000256" key="1">
    <source>
        <dbReference type="ARBA" id="ARBA00022630"/>
    </source>
</evidence>
<dbReference type="GO" id="GO:0016655">
    <property type="term" value="F:oxidoreductase activity, acting on NAD(P)H, quinone or similar compound as acceptor"/>
    <property type="evidence" value="ECO:0007669"/>
    <property type="project" value="InterPro"/>
</dbReference>
<evidence type="ECO:0000256" key="6">
    <source>
        <dbReference type="HAMAP-Rule" id="MF_01216"/>
    </source>
</evidence>
<comment type="function">
    <text evidence="6">Quinone reductase that provides resistance to thiol-specific stress caused by electrophilic quinones.</text>
</comment>
<feature type="binding site" evidence="6">
    <location>
        <begin position="16"/>
        <end position="18"/>
    </location>
    <ligand>
        <name>FMN</name>
        <dbReference type="ChEBI" id="CHEBI:58210"/>
    </ligand>
</feature>
<comment type="catalytic activity">
    <reaction evidence="5">
        <text>N,N-dimethyl-1,4-phenylenediamine + anthranilate + 2 NAD(+) = 2-(4-dimethylaminophenyl)diazenylbenzoate + 2 NADH + 2 H(+)</text>
        <dbReference type="Rhea" id="RHEA:55872"/>
        <dbReference type="ChEBI" id="CHEBI:15378"/>
        <dbReference type="ChEBI" id="CHEBI:15783"/>
        <dbReference type="ChEBI" id="CHEBI:16567"/>
        <dbReference type="ChEBI" id="CHEBI:57540"/>
        <dbReference type="ChEBI" id="CHEBI:57945"/>
        <dbReference type="ChEBI" id="CHEBI:71579"/>
        <dbReference type="EC" id="1.7.1.17"/>
    </reaction>
    <physiologicalReaction direction="right-to-left" evidence="5">
        <dbReference type="Rhea" id="RHEA:55874"/>
    </physiologicalReaction>
</comment>
<feature type="binding site" evidence="6">
    <location>
        <position position="10"/>
    </location>
    <ligand>
        <name>FMN</name>
        <dbReference type="ChEBI" id="CHEBI:58210"/>
    </ligand>
</feature>
<accession>A0A517PBP7</accession>
<comment type="similarity">
    <text evidence="6">Belongs to the azoreductase type 1 family.</text>
</comment>
<dbReference type="Proteomes" id="UP000318741">
    <property type="component" value="Chromosome"/>
</dbReference>
<organism evidence="8 9">
    <name type="scientific">Alienimonas californiensis</name>
    <dbReference type="NCBI Taxonomy" id="2527989"/>
    <lineage>
        <taxon>Bacteria</taxon>
        <taxon>Pseudomonadati</taxon>
        <taxon>Planctomycetota</taxon>
        <taxon>Planctomycetia</taxon>
        <taxon>Planctomycetales</taxon>
        <taxon>Planctomycetaceae</taxon>
        <taxon>Alienimonas</taxon>
    </lineage>
</organism>
<dbReference type="SUPFAM" id="SSF52218">
    <property type="entry name" value="Flavoproteins"/>
    <property type="match status" value="1"/>
</dbReference>
<feature type="domain" description="Flavodoxin-like fold" evidence="7">
    <location>
        <begin position="3"/>
        <end position="203"/>
    </location>
</feature>
<dbReference type="KEGG" id="acaf:CA12_29150"/>
<comment type="subunit">
    <text evidence="6">Homodimer.</text>
</comment>
<dbReference type="OrthoDB" id="9805013at2"/>
<proteinExistence type="inferred from homology"/>
<name>A0A517PBP7_9PLAN</name>
<dbReference type="PANTHER" id="PTHR43741">
    <property type="entry name" value="FMN-DEPENDENT NADH-AZOREDUCTASE 1"/>
    <property type="match status" value="1"/>
</dbReference>
<sequence>MARLLYVEASPRKQRSHSIAVSRAFLDAYRAANPTDTIEELDVFAEKLPPFDGDTIAAKYAVMGGEDFSQEQKAAWDDVTQRGEKFKSFDKYVFSVPMWNFGISYALKHYIDYITQPGLLFKTTDSGDYEGLCSGPALVICARGGEYNPAMPGGYDYQAPYMKLWCGFVGLSPELLLVQPTLNNGPEAAKQARAEAIEEAKKKAAEF</sequence>
<dbReference type="GO" id="GO:0009055">
    <property type="term" value="F:electron transfer activity"/>
    <property type="evidence" value="ECO:0007669"/>
    <property type="project" value="UniProtKB-UniRule"/>
</dbReference>
<dbReference type="RefSeq" id="WP_145359737.1">
    <property type="nucleotide sequence ID" value="NZ_CP036265.1"/>
</dbReference>
<dbReference type="InterPro" id="IPR029039">
    <property type="entry name" value="Flavoprotein-like_sf"/>
</dbReference>
<gene>
    <name evidence="8" type="primary">azoR2</name>
    <name evidence="6" type="synonym">azoR</name>
    <name evidence="8" type="ORF">CA12_29150</name>
</gene>
<comment type="cofactor">
    <cofactor evidence="6">
        <name>FMN</name>
        <dbReference type="ChEBI" id="CHEBI:58210"/>
    </cofactor>
    <text evidence="6">Binds 1 FMN per subunit.</text>
</comment>
<dbReference type="InterPro" id="IPR050104">
    <property type="entry name" value="FMN-dep_NADH:Q_OxRdtase_AzoR1"/>
</dbReference>
<dbReference type="InterPro" id="IPR023048">
    <property type="entry name" value="NADH:quinone_OxRdtase_FMN_depd"/>
</dbReference>
<protein>
    <recommendedName>
        <fullName evidence="6">FMN dependent NADH:quinone oxidoreductase</fullName>
        <ecNumber evidence="6">1.6.5.-</ecNumber>
    </recommendedName>
    <alternativeName>
        <fullName evidence="6">Azo-dye reductase</fullName>
    </alternativeName>
    <alternativeName>
        <fullName evidence="6">FMN-dependent NADH-azo compound oxidoreductase</fullName>
    </alternativeName>
    <alternativeName>
        <fullName evidence="6">FMN-dependent NADH-azoreductase</fullName>
        <ecNumber evidence="6">1.7.1.17</ecNumber>
    </alternativeName>
</protein>
<dbReference type="Pfam" id="PF02525">
    <property type="entry name" value="Flavodoxin_2"/>
    <property type="match status" value="1"/>
</dbReference>
<keyword evidence="3 6" id="KW-0560">Oxidoreductase</keyword>
<evidence type="ECO:0000313" key="9">
    <source>
        <dbReference type="Proteomes" id="UP000318741"/>
    </source>
</evidence>
<dbReference type="GO" id="GO:0010181">
    <property type="term" value="F:FMN binding"/>
    <property type="evidence" value="ECO:0007669"/>
    <property type="project" value="UniProtKB-UniRule"/>
</dbReference>
<dbReference type="EMBL" id="CP036265">
    <property type="protein sequence ID" value="QDT16808.1"/>
    <property type="molecule type" value="Genomic_DNA"/>
</dbReference>